<keyword evidence="3" id="KW-1185">Reference proteome</keyword>
<evidence type="ECO:0000313" key="2">
    <source>
        <dbReference type="EMBL" id="GMN74216.1"/>
    </source>
</evidence>
<dbReference type="Gene3D" id="1.20.920.10">
    <property type="entry name" value="Bromodomain-like"/>
    <property type="match status" value="1"/>
</dbReference>
<evidence type="ECO:0000313" key="3">
    <source>
        <dbReference type="Proteomes" id="UP001187192"/>
    </source>
</evidence>
<dbReference type="SUPFAM" id="SSF47370">
    <property type="entry name" value="Bromodomain"/>
    <property type="match status" value="1"/>
</dbReference>
<dbReference type="AlphaFoldDB" id="A0AA88EG67"/>
<name>A0AA88EG67_FICCA</name>
<sequence length="241" mass="27145">MESTNRRKNNQRDVDDYYSSMDDSVRKVRLTFANAIRYTDSSHQVHRFAQEMRLVFEMKLKVFLQQGMNKASNDFAKQTAVETSSSVSVKRLKKETNDLKESHKEKINSGLITKKRPMKESTSVLLQKPLKKFFPSTAGVVVTVSTPQAQESTKKKTRQQIGVECGNQSTSMLTEAALKGSNEFNIHNKDVDDEEVLKAKNSAIDVDDNSERSSGVVSDDLVKLSSNTALRIEAMKRRFAG</sequence>
<protein>
    <recommendedName>
        <fullName evidence="4">Bromo domain-containing protein</fullName>
    </recommendedName>
</protein>
<dbReference type="Proteomes" id="UP001187192">
    <property type="component" value="Unassembled WGS sequence"/>
</dbReference>
<evidence type="ECO:0008006" key="4">
    <source>
        <dbReference type="Google" id="ProtNLM"/>
    </source>
</evidence>
<proteinExistence type="predicted"/>
<comment type="caution">
    <text evidence="2">The sequence shown here is derived from an EMBL/GenBank/DDBJ whole genome shotgun (WGS) entry which is preliminary data.</text>
</comment>
<keyword evidence="1" id="KW-0103">Bromodomain</keyword>
<evidence type="ECO:0000256" key="1">
    <source>
        <dbReference type="ARBA" id="ARBA00023117"/>
    </source>
</evidence>
<feature type="non-terminal residue" evidence="2">
    <location>
        <position position="241"/>
    </location>
</feature>
<dbReference type="EMBL" id="BTGU01013422">
    <property type="protein sequence ID" value="GMN74216.1"/>
    <property type="molecule type" value="Genomic_DNA"/>
</dbReference>
<organism evidence="2 3">
    <name type="scientific">Ficus carica</name>
    <name type="common">Common fig</name>
    <dbReference type="NCBI Taxonomy" id="3494"/>
    <lineage>
        <taxon>Eukaryota</taxon>
        <taxon>Viridiplantae</taxon>
        <taxon>Streptophyta</taxon>
        <taxon>Embryophyta</taxon>
        <taxon>Tracheophyta</taxon>
        <taxon>Spermatophyta</taxon>
        <taxon>Magnoliopsida</taxon>
        <taxon>eudicotyledons</taxon>
        <taxon>Gunneridae</taxon>
        <taxon>Pentapetalae</taxon>
        <taxon>rosids</taxon>
        <taxon>fabids</taxon>
        <taxon>Rosales</taxon>
        <taxon>Moraceae</taxon>
        <taxon>Ficeae</taxon>
        <taxon>Ficus</taxon>
    </lineage>
</organism>
<reference evidence="2" key="1">
    <citation type="submission" date="2023-07" db="EMBL/GenBank/DDBJ databases">
        <title>draft genome sequence of fig (Ficus carica).</title>
        <authorList>
            <person name="Takahashi T."/>
            <person name="Nishimura K."/>
        </authorList>
    </citation>
    <scope>NUCLEOTIDE SEQUENCE</scope>
</reference>
<accession>A0AA88EG67</accession>
<dbReference type="InterPro" id="IPR036427">
    <property type="entry name" value="Bromodomain-like_sf"/>
</dbReference>
<gene>
    <name evidence="2" type="ORF">TIFTF001_053813</name>
</gene>